<dbReference type="PANTHER" id="PTHR47893">
    <property type="entry name" value="REGULATORY PROTEIN PCHR"/>
    <property type="match status" value="1"/>
</dbReference>
<gene>
    <name evidence="5" type="ORF">J2X15_004068</name>
</gene>
<dbReference type="InterPro" id="IPR018060">
    <property type="entry name" value="HTH_AraC"/>
</dbReference>
<keyword evidence="6" id="KW-1185">Reference proteome</keyword>
<evidence type="ECO:0000313" key="5">
    <source>
        <dbReference type="EMBL" id="MDR7308746.1"/>
    </source>
</evidence>
<keyword evidence="1" id="KW-0805">Transcription regulation</keyword>
<keyword evidence="2" id="KW-0238">DNA-binding</keyword>
<dbReference type="Gene3D" id="1.10.10.60">
    <property type="entry name" value="Homeodomain-like"/>
    <property type="match status" value="1"/>
</dbReference>
<protein>
    <submittedName>
        <fullName evidence="5">AraC-like DNA-binding protein</fullName>
    </submittedName>
</protein>
<accession>A0ABU1ZW23</accession>
<dbReference type="InterPro" id="IPR009057">
    <property type="entry name" value="Homeodomain-like_sf"/>
</dbReference>
<evidence type="ECO:0000256" key="1">
    <source>
        <dbReference type="ARBA" id="ARBA00023015"/>
    </source>
</evidence>
<comment type="caution">
    <text evidence="5">The sequence shown here is derived from an EMBL/GenBank/DDBJ whole genome shotgun (WGS) entry which is preliminary data.</text>
</comment>
<evidence type="ECO:0000313" key="6">
    <source>
        <dbReference type="Proteomes" id="UP001268089"/>
    </source>
</evidence>
<dbReference type="Pfam" id="PF14525">
    <property type="entry name" value="AraC_binding_2"/>
    <property type="match status" value="1"/>
</dbReference>
<dbReference type="EMBL" id="JAVDXO010000014">
    <property type="protein sequence ID" value="MDR7308746.1"/>
    <property type="molecule type" value="Genomic_DNA"/>
</dbReference>
<organism evidence="5 6">
    <name type="scientific">Rhodoferax saidenbachensis</name>
    <dbReference type="NCBI Taxonomy" id="1484693"/>
    <lineage>
        <taxon>Bacteria</taxon>
        <taxon>Pseudomonadati</taxon>
        <taxon>Pseudomonadota</taxon>
        <taxon>Betaproteobacteria</taxon>
        <taxon>Burkholderiales</taxon>
        <taxon>Comamonadaceae</taxon>
        <taxon>Rhodoferax</taxon>
    </lineage>
</organism>
<evidence type="ECO:0000259" key="4">
    <source>
        <dbReference type="PROSITE" id="PS01124"/>
    </source>
</evidence>
<reference evidence="5 6" key="1">
    <citation type="submission" date="2023-07" db="EMBL/GenBank/DDBJ databases">
        <title>Sorghum-associated microbial communities from plants grown in Nebraska, USA.</title>
        <authorList>
            <person name="Schachtman D."/>
        </authorList>
    </citation>
    <scope>NUCLEOTIDE SEQUENCE [LARGE SCALE GENOMIC DNA]</scope>
    <source>
        <strain evidence="5 6">BE308</strain>
    </source>
</reference>
<dbReference type="PANTHER" id="PTHR47893:SF1">
    <property type="entry name" value="REGULATORY PROTEIN PCHR"/>
    <property type="match status" value="1"/>
</dbReference>
<keyword evidence="3" id="KW-0804">Transcription</keyword>
<sequence>MNTLSVPAALKDDIDESNVAVELGLADRGWYIYRPNGEQAIFALNRCTVGGMQLTETRLGHCIGRLDPPNRDGTYISMGLTVSGVGAVEGPYGRITLQAGDISLWHSSIPMHFHIQEPFHLLNLVFCDKYLKSEILDLPSATGMHFRPQDSFGAILSGFMQGLLSEWQSFSEPDLTLALLAARSLMVKAVQKKKGEQLVNPDAKRMTAAMRFIDQHLYDPELTPTKIAIALHMSLRSLYLLFSRVNLTIQGFIRDRRLEDCRLAIASKRTDLNMKQLALSRGFNDLSGFSRAFKRKYGISPIEFQKWISTPFEMIQTPSDRNFCG</sequence>
<dbReference type="InterPro" id="IPR053142">
    <property type="entry name" value="PchR_regulatory_protein"/>
</dbReference>
<dbReference type="PROSITE" id="PS01124">
    <property type="entry name" value="HTH_ARAC_FAMILY_2"/>
    <property type="match status" value="1"/>
</dbReference>
<evidence type="ECO:0000256" key="3">
    <source>
        <dbReference type="ARBA" id="ARBA00023163"/>
    </source>
</evidence>
<dbReference type="Proteomes" id="UP001268089">
    <property type="component" value="Unassembled WGS sequence"/>
</dbReference>
<dbReference type="SUPFAM" id="SSF46689">
    <property type="entry name" value="Homeodomain-like"/>
    <property type="match status" value="1"/>
</dbReference>
<name>A0ABU1ZW23_9BURK</name>
<dbReference type="InterPro" id="IPR020449">
    <property type="entry name" value="Tscrpt_reg_AraC-type_HTH"/>
</dbReference>
<dbReference type="SMART" id="SM00342">
    <property type="entry name" value="HTH_ARAC"/>
    <property type="match status" value="1"/>
</dbReference>
<feature type="domain" description="HTH araC/xylS-type" evidence="4">
    <location>
        <begin position="207"/>
        <end position="307"/>
    </location>
</feature>
<evidence type="ECO:0000256" key="2">
    <source>
        <dbReference type="ARBA" id="ARBA00023125"/>
    </source>
</evidence>
<dbReference type="InterPro" id="IPR035418">
    <property type="entry name" value="AraC-bd_2"/>
</dbReference>
<dbReference type="PRINTS" id="PR00032">
    <property type="entry name" value="HTHARAC"/>
</dbReference>
<dbReference type="Pfam" id="PF12833">
    <property type="entry name" value="HTH_18"/>
    <property type="match status" value="1"/>
</dbReference>
<proteinExistence type="predicted"/>
<dbReference type="RefSeq" id="WP_310346533.1">
    <property type="nucleotide sequence ID" value="NZ_JAVDXO010000014.1"/>
</dbReference>